<dbReference type="InterPro" id="IPR007583">
    <property type="entry name" value="GRASP55_65"/>
</dbReference>
<dbReference type="EMBL" id="CP086714">
    <property type="protein sequence ID" value="WOO77622.1"/>
    <property type="molecule type" value="Genomic_DNA"/>
</dbReference>
<dbReference type="FunFam" id="2.30.42.10:FF:000026">
    <property type="entry name" value="Golgi reassembly stacking protein 2"/>
    <property type="match status" value="1"/>
</dbReference>
<proteinExistence type="predicted"/>
<gene>
    <name evidence="8" type="primary">Gorasp2</name>
    <name evidence="8" type="ORF">LOC62_01G001191</name>
</gene>
<keyword evidence="3" id="KW-0333">Golgi apparatus</keyword>
<name>A0AAF1BFK2_9TREE</name>
<keyword evidence="5" id="KW-0862">Zinc</keyword>
<evidence type="ECO:0000256" key="4">
    <source>
        <dbReference type="ARBA" id="ARBA00023136"/>
    </source>
</evidence>
<evidence type="ECO:0000313" key="8">
    <source>
        <dbReference type="EMBL" id="WOO77622.1"/>
    </source>
</evidence>
<dbReference type="PANTHER" id="PTHR12893:SF0">
    <property type="entry name" value="GRASP65"/>
    <property type="match status" value="1"/>
</dbReference>
<dbReference type="GO" id="GO:0000139">
    <property type="term" value="C:Golgi membrane"/>
    <property type="evidence" value="ECO:0007669"/>
    <property type="project" value="UniProtKB-SubCell"/>
</dbReference>
<feature type="domain" description="PDZ GRASP-type" evidence="7">
    <location>
        <begin position="129"/>
        <end position="218"/>
    </location>
</feature>
<dbReference type="PANTHER" id="PTHR12893">
    <property type="entry name" value="GOLGI REASSEMBLY STACKING PROTEIN GRASP"/>
    <property type="match status" value="1"/>
</dbReference>
<dbReference type="Gene3D" id="2.30.42.10">
    <property type="match status" value="2"/>
</dbReference>
<dbReference type="PROSITE" id="PS51865">
    <property type="entry name" value="PDZ_GRASP"/>
    <property type="match status" value="2"/>
</dbReference>
<reference evidence="8" key="1">
    <citation type="submission" date="2023-10" db="EMBL/GenBank/DDBJ databases">
        <authorList>
            <person name="Noh H."/>
        </authorList>
    </citation>
    <scope>NUCLEOTIDE SEQUENCE</scope>
    <source>
        <strain evidence="8">DUCC4014</strain>
    </source>
</reference>
<dbReference type="Proteomes" id="UP000827549">
    <property type="component" value="Chromosome 1"/>
</dbReference>
<dbReference type="GO" id="GO:0046872">
    <property type="term" value="F:metal ion binding"/>
    <property type="evidence" value="ECO:0007669"/>
    <property type="project" value="UniProtKB-KW"/>
</dbReference>
<evidence type="ECO:0000256" key="3">
    <source>
        <dbReference type="ARBA" id="ARBA00023034"/>
    </source>
</evidence>
<dbReference type="InterPro" id="IPR036034">
    <property type="entry name" value="PDZ_sf"/>
</dbReference>
<evidence type="ECO:0000256" key="5">
    <source>
        <dbReference type="PIRSR" id="PIRSR607583-1"/>
    </source>
</evidence>
<dbReference type="RefSeq" id="XP_062623654.1">
    <property type="nucleotide sequence ID" value="XM_062767670.1"/>
</dbReference>
<feature type="binding site" evidence="5">
    <location>
        <position position="18"/>
    </location>
    <ligand>
        <name>Zn(2+)</name>
        <dbReference type="ChEBI" id="CHEBI:29105"/>
    </ligand>
</feature>
<dbReference type="Pfam" id="PF04495">
    <property type="entry name" value="GRASP55_65"/>
    <property type="match status" value="1"/>
</dbReference>
<feature type="region of interest" description="Disordered" evidence="6">
    <location>
        <begin position="226"/>
        <end position="251"/>
    </location>
</feature>
<sequence>MGQTSSTSLSTLPELALHCLRVAEHSPADGLIEPFFDYLVGVDEASSVPTTRGAGAGPAVPTPAELARIVEANEGRTIGLTVYNAKTQRVREVHLTPSRAWSSTAEGKERASLLGLSVRVCNPTQALDNVWHILEVLEGSPAEMAGLVPFGDWVCGWAGGPLHGENSFYDLVEAHIDKSLRLYVYSADLDNLREVVVIPNEKWGGSGLLGCGVGYGILHRIPRPATPPSQTDGYGSPLAVTGGLPRDVGRA</sequence>
<evidence type="ECO:0000256" key="1">
    <source>
        <dbReference type="ARBA" id="ARBA00004394"/>
    </source>
</evidence>
<dbReference type="GeneID" id="87804448"/>
<feature type="domain" description="PDZ GRASP-type" evidence="7">
    <location>
        <begin position="15"/>
        <end position="123"/>
    </location>
</feature>
<evidence type="ECO:0000256" key="6">
    <source>
        <dbReference type="SAM" id="MobiDB-lite"/>
    </source>
</evidence>
<dbReference type="InterPro" id="IPR024958">
    <property type="entry name" value="GRASP_PDZ"/>
</dbReference>
<evidence type="ECO:0000313" key="9">
    <source>
        <dbReference type="Proteomes" id="UP000827549"/>
    </source>
</evidence>
<keyword evidence="9" id="KW-1185">Reference proteome</keyword>
<feature type="binding site" evidence="5">
    <location>
        <position position="121"/>
    </location>
    <ligand>
        <name>Zn(2+)</name>
        <dbReference type="ChEBI" id="CHEBI:29105"/>
    </ligand>
</feature>
<organism evidence="8 9">
    <name type="scientific">Vanrija pseudolonga</name>
    <dbReference type="NCBI Taxonomy" id="143232"/>
    <lineage>
        <taxon>Eukaryota</taxon>
        <taxon>Fungi</taxon>
        <taxon>Dikarya</taxon>
        <taxon>Basidiomycota</taxon>
        <taxon>Agaricomycotina</taxon>
        <taxon>Tremellomycetes</taxon>
        <taxon>Trichosporonales</taxon>
        <taxon>Trichosporonaceae</taxon>
        <taxon>Vanrija</taxon>
    </lineage>
</organism>
<keyword evidence="2" id="KW-0677">Repeat</keyword>
<dbReference type="AlphaFoldDB" id="A0AAF1BFK2"/>
<evidence type="ECO:0000256" key="2">
    <source>
        <dbReference type="ARBA" id="ARBA00022737"/>
    </source>
</evidence>
<protein>
    <submittedName>
        <fullName evidence="8">Golgi reassembly-stacking protein 2</fullName>
    </submittedName>
</protein>
<comment type="subcellular location">
    <subcellularLocation>
        <location evidence="1">Golgi apparatus membrane</location>
    </subcellularLocation>
</comment>
<accession>A0AAF1BFK2</accession>
<keyword evidence="5" id="KW-0479">Metal-binding</keyword>
<keyword evidence="4" id="KW-0472">Membrane</keyword>
<evidence type="ECO:0000259" key="7">
    <source>
        <dbReference type="PROSITE" id="PS51865"/>
    </source>
</evidence>
<dbReference type="GO" id="GO:0007030">
    <property type="term" value="P:Golgi organization"/>
    <property type="evidence" value="ECO:0007669"/>
    <property type="project" value="TreeGrafter"/>
</dbReference>
<dbReference type="SUPFAM" id="SSF50156">
    <property type="entry name" value="PDZ domain-like"/>
    <property type="match status" value="1"/>
</dbReference>